<feature type="domain" description="SIS" evidence="1">
    <location>
        <begin position="56"/>
        <end position="194"/>
    </location>
</feature>
<dbReference type="GO" id="GO:0003677">
    <property type="term" value="F:DNA binding"/>
    <property type="evidence" value="ECO:0007669"/>
    <property type="project" value="UniProtKB-KW"/>
</dbReference>
<dbReference type="GO" id="GO:0003700">
    <property type="term" value="F:DNA-binding transcription factor activity"/>
    <property type="evidence" value="ECO:0007669"/>
    <property type="project" value="InterPro"/>
</dbReference>
<evidence type="ECO:0000259" key="1">
    <source>
        <dbReference type="PROSITE" id="PS51464"/>
    </source>
</evidence>
<dbReference type="RefSeq" id="WP_167146495.1">
    <property type="nucleotide sequence ID" value="NZ_JAAMOX010000001.1"/>
</dbReference>
<proteinExistence type="predicted"/>
<dbReference type="Proteomes" id="UP000541033">
    <property type="component" value="Unassembled WGS sequence"/>
</dbReference>
<keyword evidence="3" id="KW-1185">Reference proteome</keyword>
<gene>
    <name evidence="2" type="ORF">FHX76_000105</name>
</gene>
<dbReference type="CDD" id="cd05013">
    <property type="entry name" value="SIS_RpiR"/>
    <property type="match status" value="1"/>
</dbReference>
<dbReference type="InterPro" id="IPR046348">
    <property type="entry name" value="SIS_dom_sf"/>
</dbReference>
<sequence length="217" mass="23106">MSEQAADQFATPHERFDARLQRRSATVLKARIAQAERDSMLAAVEAVQSDSSIEHASALIVKARRRFILGSGKSRGYATLLAGDLDASLTHIALVGSSSSDALSLLSDVRATDVLVVVSLSRFRRDTISIAQRFAEAGGVVVLITDSPNSPLAPFAEVQVVVATGSASYTNSPTALVLALHLIASITAASAKGAGRRLHERDRLSTELELYYDNSLD</sequence>
<dbReference type="Pfam" id="PF01380">
    <property type="entry name" value="SIS"/>
    <property type="match status" value="1"/>
</dbReference>
<comment type="caution">
    <text evidence="2">The sequence shown here is derived from an EMBL/GenBank/DDBJ whole genome shotgun (WGS) entry which is preliminary data.</text>
</comment>
<dbReference type="GO" id="GO:0097367">
    <property type="term" value="F:carbohydrate derivative binding"/>
    <property type="evidence" value="ECO:0007669"/>
    <property type="project" value="InterPro"/>
</dbReference>
<reference evidence="2 3" key="1">
    <citation type="submission" date="2020-02" db="EMBL/GenBank/DDBJ databases">
        <title>Sequencing the genomes of 1000 actinobacteria strains.</title>
        <authorList>
            <person name="Klenk H.-P."/>
        </authorList>
    </citation>
    <scope>NUCLEOTIDE SEQUENCE [LARGE SCALE GENOMIC DNA]</scope>
    <source>
        <strain evidence="2 3">DSM 27960</strain>
    </source>
</reference>
<organism evidence="2 3">
    <name type="scientific">Lysinibacter cavernae</name>
    <dbReference type="NCBI Taxonomy" id="1640652"/>
    <lineage>
        <taxon>Bacteria</taxon>
        <taxon>Bacillati</taxon>
        <taxon>Actinomycetota</taxon>
        <taxon>Actinomycetes</taxon>
        <taxon>Micrococcales</taxon>
        <taxon>Microbacteriaceae</taxon>
        <taxon>Lysinibacter</taxon>
    </lineage>
</organism>
<dbReference type="PANTHER" id="PTHR30514:SF18">
    <property type="entry name" value="RPIR-FAMILY TRANSCRIPTIONAL REGULATOR"/>
    <property type="match status" value="1"/>
</dbReference>
<dbReference type="PROSITE" id="PS51464">
    <property type="entry name" value="SIS"/>
    <property type="match status" value="1"/>
</dbReference>
<keyword evidence="2" id="KW-0238">DNA-binding</keyword>
<protein>
    <submittedName>
        <fullName evidence="2">DNA-binding MurR/RpiR family transcriptional regulator</fullName>
    </submittedName>
</protein>
<dbReference type="EMBL" id="JAAMOX010000001">
    <property type="protein sequence ID" value="NIH52237.1"/>
    <property type="molecule type" value="Genomic_DNA"/>
</dbReference>
<dbReference type="GO" id="GO:1901135">
    <property type="term" value="P:carbohydrate derivative metabolic process"/>
    <property type="evidence" value="ECO:0007669"/>
    <property type="project" value="InterPro"/>
</dbReference>
<evidence type="ECO:0000313" key="2">
    <source>
        <dbReference type="EMBL" id="NIH52237.1"/>
    </source>
</evidence>
<evidence type="ECO:0000313" key="3">
    <source>
        <dbReference type="Proteomes" id="UP000541033"/>
    </source>
</evidence>
<dbReference type="Gene3D" id="3.40.50.10490">
    <property type="entry name" value="Glucose-6-phosphate isomerase like protein, domain 1"/>
    <property type="match status" value="1"/>
</dbReference>
<dbReference type="InterPro" id="IPR047640">
    <property type="entry name" value="RpiR-like"/>
</dbReference>
<dbReference type="PANTHER" id="PTHR30514">
    <property type="entry name" value="GLUCOKINASE"/>
    <property type="match status" value="1"/>
</dbReference>
<dbReference type="AlphaFoldDB" id="A0A7X5TT14"/>
<dbReference type="InterPro" id="IPR035472">
    <property type="entry name" value="RpiR-like_SIS"/>
</dbReference>
<name>A0A7X5TT14_9MICO</name>
<dbReference type="InterPro" id="IPR001347">
    <property type="entry name" value="SIS_dom"/>
</dbReference>
<dbReference type="SUPFAM" id="SSF53697">
    <property type="entry name" value="SIS domain"/>
    <property type="match status" value="1"/>
</dbReference>
<accession>A0A7X5TT14</accession>